<dbReference type="EMBL" id="CAJVPK010001987">
    <property type="protein sequence ID" value="CAG8603782.1"/>
    <property type="molecule type" value="Genomic_DNA"/>
</dbReference>
<dbReference type="AlphaFoldDB" id="A0A9N9CLZ2"/>
<evidence type="ECO:0000256" key="1">
    <source>
        <dbReference type="SAM" id="MobiDB-lite"/>
    </source>
</evidence>
<feature type="region of interest" description="Disordered" evidence="1">
    <location>
        <begin position="101"/>
        <end position="125"/>
    </location>
</feature>
<feature type="non-terminal residue" evidence="2">
    <location>
        <position position="1"/>
    </location>
</feature>
<comment type="caution">
    <text evidence="2">The sequence shown here is derived from an EMBL/GenBank/DDBJ whole genome shotgun (WGS) entry which is preliminary data.</text>
</comment>
<reference evidence="2" key="1">
    <citation type="submission" date="2021-06" db="EMBL/GenBank/DDBJ databases">
        <authorList>
            <person name="Kallberg Y."/>
            <person name="Tangrot J."/>
            <person name="Rosling A."/>
        </authorList>
    </citation>
    <scope>NUCLEOTIDE SEQUENCE</scope>
    <source>
        <strain evidence="2">AZ414A</strain>
    </source>
</reference>
<sequence>MLNYSYFRSLWWKEGNFHPETKWEEATLPYVLAEGVTLDEYERRTDKFNVHGLWEWTNYKVSVYELPLELHETCIGAITSEIIETNAGIINLGATRTRADRSGKEADASFRPMKPGVPVQTGSDGKRKPWPNIIVEVAYSESINYVFEKVKDYWLKDLSRAHDAIVVKIDSISEDETPSRIRTRRGELQHRTHFEFGTHDGAGNPLNILQGTCLIKINLDCLYYQAHPDVQIPRTILPDPI</sequence>
<dbReference type="OrthoDB" id="2313811at2759"/>
<protein>
    <submittedName>
        <fullName evidence="2">417_t:CDS:1</fullName>
    </submittedName>
</protein>
<gene>
    <name evidence="2" type="ORF">DEBURN_LOCUS9650</name>
</gene>
<evidence type="ECO:0000313" key="2">
    <source>
        <dbReference type="EMBL" id="CAG8603782.1"/>
    </source>
</evidence>
<organism evidence="2 3">
    <name type="scientific">Diversispora eburnea</name>
    <dbReference type="NCBI Taxonomy" id="1213867"/>
    <lineage>
        <taxon>Eukaryota</taxon>
        <taxon>Fungi</taxon>
        <taxon>Fungi incertae sedis</taxon>
        <taxon>Mucoromycota</taxon>
        <taxon>Glomeromycotina</taxon>
        <taxon>Glomeromycetes</taxon>
        <taxon>Diversisporales</taxon>
        <taxon>Diversisporaceae</taxon>
        <taxon>Diversispora</taxon>
    </lineage>
</organism>
<name>A0A9N9CLZ2_9GLOM</name>
<keyword evidence="3" id="KW-1185">Reference proteome</keyword>
<proteinExistence type="predicted"/>
<dbReference type="Proteomes" id="UP000789706">
    <property type="component" value="Unassembled WGS sequence"/>
</dbReference>
<evidence type="ECO:0000313" key="3">
    <source>
        <dbReference type="Proteomes" id="UP000789706"/>
    </source>
</evidence>
<accession>A0A9N9CLZ2</accession>